<dbReference type="RefSeq" id="WP_064467904.1">
    <property type="nucleotide sequence ID" value="NZ_LDJR01000034.1"/>
</dbReference>
<evidence type="ECO:0000313" key="1">
    <source>
        <dbReference type="EMBL" id="OAK72686.1"/>
    </source>
</evidence>
<dbReference type="OrthoDB" id="3036019at2"/>
<dbReference type="STRING" id="217031.ABB05_07460"/>
<dbReference type="EMBL" id="LDJR01000034">
    <property type="protein sequence ID" value="OAK72686.1"/>
    <property type="molecule type" value="Genomic_DNA"/>
</dbReference>
<accession>A0A177ZXM4</accession>
<dbReference type="Proteomes" id="UP000077881">
    <property type="component" value="Unassembled WGS sequence"/>
</dbReference>
<gene>
    <name evidence="1" type="ORF">ABB05_07460</name>
</gene>
<name>A0A177ZXM4_9BACI</name>
<protein>
    <submittedName>
        <fullName evidence="1">Uncharacterized protein</fullName>
    </submittedName>
</protein>
<dbReference type="AlphaFoldDB" id="A0A177ZXM4"/>
<dbReference type="PATRIC" id="fig|217031.6.peg.1609"/>
<evidence type="ECO:0000313" key="2">
    <source>
        <dbReference type="Proteomes" id="UP000077881"/>
    </source>
</evidence>
<organism evidence="1 2">
    <name type="scientific">Lederbergia galactosidilytica</name>
    <dbReference type="NCBI Taxonomy" id="217031"/>
    <lineage>
        <taxon>Bacteria</taxon>
        <taxon>Bacillati</taxon>
        <taxon>Bacillota</taxon>
        <taxon>Bacilli</taxon>
        <taxon>Bacillales</taxon>
        <taxon>Bacillaceae</taxon>
        <taxon>Lederbergia</taxon>
    </lineage>
</organism>
<keyword evidence="2" id="KW-1185">Reference proteome</keyword>
<reference evidence="1 2" key="1">
    <citation type="submission" date="2015-05" db="EMBL/GenBank/DDBJ databases">
        <title>Comparison of genome.</title>
        <authorList>
            <person name="Zheng Z."/>
            <person name="Sun M."/>
        </authorList>
    </citation>
    <scope>NUCLEOTIDE SEQUENCE [LARGE SCALE GENOMIC DNA]</scope>
    <source>
        <strain evidence="1 2">G25-74</strain>
    </source>
</reference>
<proteinExistence type="predicted"/>
<sequence>MKCEHKWVDVNDRTYDQFCTKCGLKQMQNAMAMTVPPISQPIAQPIVREKIEVPFYNGSEHTRISVYKDELMEQLRKEQGLTINHGLSLGC</sequence>
<comment type="caution">
    <text evidence="1">The sequence shown here is derived from an EMBL/GenBank/DDBJ whole genome shotgun (WGS) entry which is preliminary data.</text>
</comment>